<accession>A0A8H7NYQ0</accession>
<proteinExistence type="predicted"/>
<organism evidence="2 3">
    <name type="scientific">Rhodonia placenta</name>
    <dbReference type="NCBI Taxonomy" id="104341"/>
    <lineage>
        <taxon>Eukaryota</taxon>
        <taxon>Fungi</taxon>
        <taxon>Dikarya</taxon>
        <taxon>Basidiomycota</taxon>
        <taxon>Agaricomycotina</taxon>
        <taxon>Agaricomycetes</taxon>
        <taxon>Polyporales</taxon>
        <taxon>Adustoporiaceae</taxon>
        <taxon>Rhodonia</taxon>
    </lineage>
</organism>
<comment type="caution">
    <text evidence="2">The sequence shown here is derived from an EMBL/GenBank/DDBJ whole genome shotgun (WGS) entry which is preliminary data.</text>
</comment>
<reference evidence="2" key="2">
    <citation type="journal article" name="Front. Microbiol.">
        <title>Degradative Capacity of Two Strains of Rhodonia placenta: From Phenotype to Genotype.</title>
        <authorList>
            <person name="Kolle M."/>
            <person name="Horta M.A.C."/>
            <person name="Nowrousian M."/>
            <person name="Ohm R.A."/>
            <person name="Benz J.P."/>
            <person name="Pilgard A."/>
        </authorList>
    </citation>
    <scope>NUCLEOTIDE SEQUENCE</scope>
    <source>
        <strain evidence="2">FPRL280</strain>
    </source>
</reference>
<evidence type="ECO:0000313" key="3">
    <source>
        <dbReference type="Proteomes" id="UP000639403"/>
    </source>
</evidence>
<evidence type="ECO:0000256" key="1">
    <source>
        <dbReference type="SAM" id="MobiDB-lite"/>
    </source>
</evidence>
<reference evidence="2" key="1">
    <citation type="submission" date="2020-11" db="EMBL/GenBank/DDBJ databases">
        <authorList>
            <person name="Koelle M."/>
            <person name="Horta M.A.C."/>
            <person name="Nowrousian M."/>
            <person name="Ohm R.A."/>
            <person name="Benz P."/>
            <person name="Pilgard A."/>
        </authorList>
    </citation>
    <scope>NUCLEOTIDE SEQUENCE</scope>
    <source>
        <strain evidence="2">FPRL280</strain>
    </source>
</reference>
<evidence type="ECO:0000313" key="2">
    <source>
        <dbReference type="EMBL" id="KAF9809618.1"/>
    </source>
</evidence>
<feature type="region of interest" description="Disordered" evidence="1">
    <location>
        <begin position="121"/>
        <end position="149"/>
    </location>
</feature>
<protein>
    <submittedName>
        <fullName evidence="2">Uncharacterized protein</fullName>
    </submittedName>
</protein>
<dbReference type="EMBL" id="JADOXO010000202">
    <property type="protein sequence ID" value="KAF9809618.1"/>
    <property type="molecule type" value="Genomic_DNA"/>
</dbReference>
<dbReference type="AlphaFoldDB" id="A0A8H7NYQ0"/>
<dbReference type="Proteomes" id="UP000639403">
    <property type="component" value="Unassembled WGS sequence"/>
</dbReference>
<name>A0A8H7NYQ0_9APHY</name>
<sequence length="189" mass="21470">MAVSVLVVRMSTASNSDRPPLQITLWGMREAEDTVSWRRVFGEVVLVSPLQSFWRSGSRVGTPGRDSHVRNWPNDLLTARPSQDPSHVSTVHLEICTGIDSEQVAQISQRLNFRGIGTKSPTAHCRRHAEDPDHDVNLSTRNDEDGESPVLVPRNRDGRPTIRIYFTLLPQSRVGVAREYGRYHLYRRF</sequence>
<gene>
    <name evidence="2" type="ORF">IEO21_07345</name>
</gene>